<dbReference type="AlphaFoldDB" id="A0A495XEA2"/>
<protein>
    <submittedName>
        <fullName evidence="2">Uncharacterized protein DUF3558</fullName>
    </submittedName>
</protein>
<dbReference type="EMBL" id="RBXR01000001">
    <property type="protein sequence ID" value="RKT72352.1"/>
    <property type="molecule type" value="Genomic_DNA"/>
</dbReference>
<gene>
    <name evidence="2" type="ORF">DFJ66_5663</name>
</gene>
<dbReference type="Pfam" id="PF12079">
    <property type="entry name" value="DUF3558"/>
    <property type="match status" value="1"/>
</dbReference>
<dbReference type="PROSITE" id="PS51257">
    <property type="entry name" value="PROKAR_LIPOPROTEIN"/>
    <property type="match status" value="1"/>
</dbReference>
<dbReference type="OrthoDB" id="5184069at2"/>
<keyword evidence="3" id="KW-1185">Reference proteome</keyword>
<comment type="caution">
    <text evidence="2">The sequence shown here is derived from an EMBL/GenBank/DDBJ whole genome shotgun (WGS) entry which is preliminary data.</text>
</comment>
<dbReference type="RefSeq" id="WP_121231836.1">
    <property type="nucleotide sequence ID" value="NZ_JBIUBA010000060.1"/>
</dbReference>
<feature type="compositionally biased region" description="Basic and acidic residues" evidence="1">
    <location>
        <begin position="23"/>
        <end position="32"/>
    </location>
</feature>
<organism evidence="2 3">
    <name type="scientific">Saccharothrix variisporea</name>
    <dbReference type="NCBI Taxonomy" id="543527"/>
    <lineage>
        <taxon>Bacteria</taxon>
        <taxon>Bacillati</taxon>
        <taxon>Actinomycetota</taxon>
        <taxon>Actinomycetes</taxon>
        <taxon>Pseudonocardiales</taxon>
        <taxon>Pseudonocardiaceae</taxon>
        <taxon>Saccharothrix</taxon>
    </lineage>
</organism>
<dbReference type="InterPro" id="IPR024520">
    <property type="entry name" value="DUF3558"/>
</dbReference>
<reference evidence="2 3" key="1">
    <citation type="submission" date="2018-10" db="EMBL/GenBank/DDBJ databases">
        <title>Sequencing the genomes of 1000 actinobacteria strains.</title>
        <authorList>
            <person name="Klenk H.-P."/>
        </authorList>
    </citation>
    <scope>NUCLEOTIDE SEQUENCE [LARGE SCALE GENOMIC DNA]</scope>
    <source>
        <strain evidence="2 3">DSM 43911</strain>
    </source>
</reference>
<proteinExistence type="predicted"/>
<evidence type="ECO:0000313" key="3">
    <source>
        <dbReference type="Proteomes" id="UP000272729"/>
    </source>
</evidence>
<evidence type="ECO:0000256" key="1">
    <source>
        <dbReference type="SAM" id="MobiDB-lite"/>
    </source>
</evidence>
<evidence type="ECO:0000313" key="2">
    <source>
        <dbReference type="EMBL" id="RKT72352.1"/>
    </source>
</evidence>
<name>A0A495XEA2_9PSEU</name>
<sequence>MRAARTITALVALVATACTPLPEKKADGRVDEPLPATTTTVPQLPPRPRDLPLDQVDPCAVLSPEQRLQLSLDHEPSPYLETSFGNAKACTMRSGISGNVVRLALVTAEGVGVWLSENAQLDAKATTVVGFPALTVRTPGLDEVCNVEVDVAPSQFLDVMFRDGGNKTKVSQDILCQGAQRAAEAAVAGLLQRG</sequence>
<dbReference type="Proteomes" id="UP000272729">
    <property type="component" value="Unassembled WGS sequence"/>
</dbReference>
<feature type="region of interest" description="Disordered" evidence="1">
    <location>
        <begin position="23"/>
        <end position="50"/>
    </location>
</feature>
<accession>A0A495XEA2</accession>